<organism evidence="1 2">
    <name type="scientific">Entomophthora muscae</name>
    <dbReference type="NCBI Taxonomy" id="34485"/>
    <lineage>
        <taxon>Eukaryota</taxon>
        <taxon>Fungi</taxon>
        <taxon>Fungi incertae sedis</taxon>
        <taxon>Zoopagomycota</taxon>
        <taxon>Entomophthoromycotina</taxon>
        <taxon>Entomophthoromycetes</taxon>
        <taxon>Entomophthorales</taxon>
        <taxon>Entomophthoraceae</taxon>
        <taxon>Entomophthora</taxon>
    </lineage>
</organism>
<comment type="caution">
    <text evidence="1">The sequence shown here is derived from an EMBL/GenBank/DDBJ whole genome shotgun (WGS) entry which is preliminary data.</text>
</comment>
<dbReference type="EMBL" id="QTSX02006621">
    <property type="protein sequence ID" value="KAJ9052694.1"/>
    <property type="molecule type" value="Genomic_DNA"/>
</dbReference>
<accession>A0ACC2RRM1</accession>
<proteinExistence type="predicted"/>
<reference evidence="1" key="1">
    <citation type="submission" date="2022-04" db="EMBL/GenBank/DDBJ databases">
        <title>Genome of the entomopathogenic fungus Entomophthora muscae.</title>
        <authorList>
            <person name="Elya C."/>
            <person name="Lovett B.R."/>
            <person name="Lee E."/>
            <person name="Macias A.M."/>
            <person name="Hajek A.E."/>
            <person name="De Bivort B.L."/>
            <person name="Kasson M.T."/>
            <person name="De Fine Licht H.H."/>
            <person name="Stajich J.E."/>
        </authorList>
    </citation>
    <scope>NUCLEOTIDE SEQUENCE</scope>
    <source>
        <strain evidence="1">Berkeley</strain>
    </source>
</reference>
<evidence type="ECO:0000313" key="2">
    <source>
        <dbReference type="Proteomes" id="UP001165960"/>
    </source>
</evidence>
<evidence type="ECO:0000313" key="1">
    <source>
        <dbReference type="EMBL" id="KAJ9052694.1"/>
    </source>
</evidence>
<sequence length="77" mass="8385">MQVGGPAVHRPGGPGGSKFQVQFPLLGLGFQRERIVNPDIIPFFPRAPSLPILLVQVELDGFLGISQVAQWLPSTFF</sequence>
<gene>
    <name evidence="1" type="ORF">DSO57_1031779</name>
</gene>
<protein>
    <submittedName>
        <fullName evidence="1">Uncharacterized protein</fullName>
    </submittedName>
</protein>
<keyword evidence="2" id="KW-1185">Reference proteome</keyword>
<name>A0ACC2RRM1_9FUNG</name>
<dbReference type="Proteomes" id="UP001165960">
    <property type="component" value="Unassembled WGS sequence"/>
</dbReference>